<dbReference type="Proteomes" id="UP000733379">
    <property type="component" value="Unassembled WGS sequence"/>
</dbReference>
<dbReference type="EMBL" id="JAHKNI010000004">
    <property type="protein sequence ID" value="MBU3062813.1"/>
    <property type="molecule type" value="Genomic_DNA"/>
</dbReference>
<evidence type="ECO:0000313" key="1">
    <source>
        <dbReference type="EMBL" id="MBU3062813.1"/>
    </source>
</evidence>
<proteinExistence type="predicted"/>
<protein>
    <submittedName>
        <fullName evidence="1">DUF4254 domain-containing protein</fullName>
    </submittedName>
</protein>
<sequence length="159" mass="17248">MYVPQPGDPQSWAGGPGAALPDWHELLAAFCGHIGDEPDTHPVTGWARALAELHLARRDLPLRTAEIDSRRAELIVRIDDWVGRYIRGPHAQSLGSLVDGMAAAQVRAIALLRTADDAADERVHAAWFALAELADGWTDSTNEPDSAARRIGRFRAAGQ</sequence>
<name>A0ABS6AY56_9NOCA</name>
<gene>
    <name evidence="1" type="ORF">KO481_14940</name>
</gene>
<organism evidence="1 2">
    <name type="scientific">Nocardia albiluteola</name>
    <dbReference type="NCBI Taxonomy" id="2842303"/>
    <lineage>
        <taxon>Bacteria</taxon>
        <taxon>Bacillati</taxon>
        <taxon>Actinomycetota</taxon>
        <taxon>Actinomycetes</taxon>
        <taxon>Mycobacteriales</taxon>
        <taxon>Nocardiaceae</taxon>
        <taxon>Nocardia</taxon>
    </lineage>
</organism>
<comment type="caution">
    <text evidence="1">The sequence shown here is derived from an EMBL/GenBank/DDBJ whole genome shotgun (WGS) entry which is preliminary data.</text>
</comment>
<dbReference type="RefSeq" id="WP_215917694.1">
    <property type="nucleotide sequence ID" value="NZ_JAHKNI010000004.1"/>
</dbReference>
<evidence type="ECO:0000313" key="2">
    <source>
        <dbReference type="Proteomes" id="UP000733379"/>
    </source>
</evidence>
<keyword evidence="2" id="KW-1185">Reference proteome</keyword>
<reference evidence="1 2" key="1">
    <citation type="submission" date="2021-06" db="EMBL/GenBank/DDBJ databases">
        <title>Actinomycetes sequencing.</title>
        <authorList>
            <person name="Shan Q."/>
        </authorList>
    </citation>
    <scope>NUCLEOTIDE SEQUENCE [LARGE SCALE GENOMIC DNA]</scope>
    <source>
        <strain evidence="1 2">NEAU-G5</strain>
    </source>
</reference>
<accession>A0ABS6AY56</accession>